<evidence type="ECO:0000256" key="1">
    <source>
        <dbReference type="ARBA" id="ARBA00004141"/>
    </source>
</evidence>
<evidence type="ECO:0000256" key="7">
    <source>
        <dbReference type="SAM" id="MobiDB-lite"/>
    </source>
</evidence>
<gene>
    <name evidence="9" type="ORF">CLODIP_2_CD02163</name>
</gene>
<keyword evidence="10" id="KW-1185">Reference proteome</keyword>
<feature type="region of interest" description="Disordered" evidence="7">
    <location>
        <begin position="1096"/>
        <end position="1116"/>
    </location>
</feature>
<keyword evidence="3 6" id="KW-0812">Transmembrane</keyword>
<feature type="transmembrane region" description="Helical" evidence="6">
    <location>
        <begin position="416"/>
        <end position="436"/>
    </location>
</feature>
<evidence type="ECO:0000256" key="4">
    <source>
        <dbReference type="ARBA" id="ARBA00022989"/>
    </source>
</evidence>
<feature type="transmembrane region" description="Helical" evidence="6">
    <location>
        <begin position="456"/>
        <end position="479"/>
    </location>
</feature>
<dbReference type="PANTHER" id="PTHR12308:SF51">
    <property type="entry name" value="ANOCTAMIN-8"/>
    <property type="match status" value="1"/>
</dbReference>
<feature type="compositionally biased region" description="Polar residues" evidence="7">
    <location>
        <begin position="899"/>
        <end position="910"/>
    </location>
</feature>
<feature type="compositionally biased region" description="Basic and acidic residues" evidence="7">
    <location>
        <begin position="850"/>
        <end position="864"/>
    </location>
</feature>
<feature type="compositionally biased region" description="Polar residues" evidence="7">
    <location>
        <begin position="794"/>
        <end position="825"/>
    </location>
</feature>
<dbReference type="AlphaFoldDB" id="A0A8S1C5L6"/>
<comment type="similarity">
    <text evidence="2 6">Belongs to the anoctamin family.</text>
</comment>
<dbReference type="PANTHER" id="PTHR12308">
    <property type="entry name" value="ANOCTAMIN"/>
    <property type="match status" value="1"/>
</dbReference>
<feature type="compositionally biased region" description="Basic and acidic residues" evidence="7">
    <location>
        <begin position="829"/>
        <end position="843"/>
    </location>
</feature>
<feature type="region of interest" description="Disordered" evidence="7">
    <location>
        <begin position="897"/>
        <end position="989"/>
    </location>
</feature>
<feature type="transmembrane region" description="Helical" evidence="6">
    <location>
        <begin position="298"/>
        <end position="315"/>
    </location>
</feature>
<feature type="compositionally biased region" description="Low complexity" evidence="7">
    <location>
        <begin position="11"/>
        <end position="21"/>
    </location>
</feature>
<dbReference type="InterPro" id="IPR049452">
    <property type="entry name" value="Anoctamin_TM"/>
</dbReference>
<evidence type="ECO:0000256" key="5">
    <source>
        <dbReference type="ARBA" id="ARBA00023136"/>
    </source>
</evidence>
<organism evidence="9 10">
    <name type="scientific">Cloeon dipterum</name>
    <dbReference type="NCBI Taxonomy" id="197152"/>
    <lineage>
        <taxon>Eukaryota</taxon>
        <taxon>Metazoa</taxon>
        <taxon>Ecdysozoa</taxon>
        <taxon>Arthropoda</taxon>
        <taxon>Hexapoda</taxon>
        <taxon>Insecta</taxon>
        <taxon>Pterygota</taxon>
        <taxon>Palaeoptera</taxon>
        <taxon>Ephemeroptera</taxon>
        <taxon>Pisciforma</taxon>
        <taxon>Baetidae</taxon>
        <taxon>Cloeon</taxon>
    </lineage>
</organism>
<dbReference type="GO" id="GO:0005886">
    <property type="term" value="C:plasma membrane"/>
    <property type="evidence" value="ECO:0007669"/>
    <property type="project" value="TreeGrafter"/>
</dbReference>
<feature type="compositionally biased region" description="Basic and acidic residues" evidence="7">
    <location>
        <begin position="1"/>
        <end position="10"/>
    </location>
</feature>
<evidence type="ECO:0000259" key="8">
    <source>
        <dbReference type="Pfam" id="PF04547"/>
    </source>
</evidence>
<feature type="region of interest" description="Disordered" evidence="7">
    <location>
        <begin position="531"/>
        <end position="578"/>
    </location>
</feature>
<name>A0A8S1C5L6_9INSE</name>
<feature type="transmembrane region" description="Helical" evidence="6">
    <location>
        <begin position="661"/>
        <end position="680"/>
    </location>
</feature>
<feature type="transmembrane region" description="Helical" evidence="6">
    <location>
        <begin position="605"/>
        <end position="628"/>
    </location>
</feature>
<feature type="region of interest" description="Disordered" evidence="7">
    <location>
        <begin position="1029"/>
        <end position="1052"/>
    </location>
</feature>
<feature type="region of interest" description="Disordered" evidence="7">
    <location>
        <begin position="765"/>
        <end position="880"/>
    </location>
</feature>
<comment type="subcellular location">
    <subcellularLocation>
        <location evidence="1 6">Membrane</location>
        <topology evidence="1 6">Multi-pass membrane protein</topology>
    </subcellularLocation>
</comment>
<evidence type="ECO:0000256" key="6">
    <source>
        <dbReference type="RuleBase" id="RU280814"/>
    </source>
</evidence>
<feature type="compositionally biased region" description="Basic and acidic residues" evidence="7">
    <location>
        <begin position="560"/>
        <end position="576"/>
    </location>
</feature>
<protein>
    <recommendedName>
        <fullName evidence="6">Anoctamin</fullName>
    </recommendedName>
</protein>
<feature type="compositionally biased region" description="Basic and acidic residues" evidence="7">
    <location>
        <begin position="773"/>
        <end position="790"/>
    </location>
</feature>
<dbReference type="InterPro" id="IPR007632">
    <property type="entry name" value="Anoctamin"/>
</dbReference>
<evidence type="ECO:0000313" key="10">
    <source>
        <dbReference type="Proteomes" id="UP000494165"/>
    </source>
</evidence>
<dbReference type="Pfam" id="PF04547">
    <property type="entry name" value="Anoctamin"/>
    <property type="match status" value="1"/>
</dbReference>
<feature type="compositionally biased region" description="Basic and acidic residues" evidence="7">
    <location>
        <begin position="531"/>
        <end position="542"/>
    </location>
</feature>
<feature type="region of interest" description="Disordered" evidence="7">
    <location>
        <begin position="1"/>
        <end position="32"/>
    </location>
</feature>
<feature type="domain" description="Anoctamin transmembrane" evidence="8">
    <location>
        <begin position="252"/>
        <end position="727"/>
    </location>
</feature>
<evidence type="ECO:0000256" key="3">
    <source>
        <dbReference type="ARBA" id="ARBA00022692"/>
    </source>
</evidence>
<keyword evidence="4 6" id="KW-1133">Transmembrane helix</keyword>
<dbReference type="Proteomes" id="UP000494165">
    <property type="component" value="Unassembled WGS sequence"/>
</dbReference>
<dbReference type="GO" id="GO:0005254">
    <property type="term" value="F:chloride channel activity"/>
    <property type="evidence" value="ECO:0007669"/>
    <property type="project" value="TreeGrafter"/>
</dbReference>
<keyword evidence="5 6" id="KW-0472">Membrane</keyword>
<proteinExistence type="inferred from homology"/>
<dbReference type="EMBL" id="CADEPI010000012">
    <property type="protein sequence ID" value="CAB3363431.1"/>
    <property type="molecule type" value="Genomic_DNA"/>
</dbReference>
<evidence type="ECO:0000256" key="2">
    <source>
        <dbReference type="ARBA" id="ARBA00009671"/>
    </source>
</evidence>
<evidence type="ECO:0000313" key="9">
    <source>
        <dbReference type="EMBL" id="CAB3363431.1"/>
    </source>
</evidence>
<reference evidence="9 10" key="1">
    <citation type="submission" date="2020-04" db="EMBL/GenBank/DDBJ databases">
        <authorList>
            <person name="Alioto T."/>
            <person name="Alioto T."/>
            <person name="Gomez Garrido J."/>
        </authorList>
    </citation>
    <scope>NUCLEOTIDE SEQUENCE [LARGE SCALE GENOMIC DNA]</scope>
</reference>
<sequence length="1150" mass="128389">MEPGDGEKQGAETGAATSAETPESEENIDFQSPFRRRKVLSRASNTISAASKLLRQKIPCSGHLMTPRRLWLQSVPTQDCDVVMTFPPGATDITLMWLLQRLRSSTPGLVVHVKHHASTDRYGFYLTATPPLLLKSAEELHLPKKVKGSYGGGQKEFVQHESHIFEGIEESSSFFSSQERQWLVLNLLQMLRATSGDEVAGLRLIEGQAIVPKCISAGIISEVFPLHETESLKRLRKSWVRAIFKRQPLDRICEYFGVKIAMYFAWLGHYNTALIVPAVVGLLFWVFICGGDQKKEDIGFVIFSLFNVIWATVYLETWKRYSAELAYRWGTLDQRDELLVEPRPLYTGTLEKSPVTGRQEPHYPAWKRHVFRYFISIPIIALCLAVVFIVMFVILELQEWWDSKLLAKGYPFWLSYIPKILLACTITVMDECYYKVALWLNDCENYRLETKYENHLIVKVALFQFVNSFLSLFYIAFYLQDQEKLKEQLAALLIARQVIGNIKECALPYLLEQFRLAKLSFELFGALSPSDDDKKDVGEPSDKNTASPAQAEEAVSAGAEDSKTEAETKQEADKKARNLSQAELEGTLSKYDGTFEDHLEMFIQFGYVVLFSSAFPMAGLCAMLNNLIEIRTDAFKLCFIFQRPFGQRVTNIGTWQDAMEVMGIIAVLVNCALIGLSGQVHRMFPEMSTTQTILLIVILEHVMLTLRFVISYAIPDLPSWVATEMAKVEFSRREACRRASSTASPSHDTNTSEPGLVIGRFVVSPASEEDQEQSAKENVPEEKETDESKAPPETTLSIPSIPQSFSTSQMYEKTGMSSRIESETPSPGRHTDSSESDHDKSDKSSPGFSKSREWLGEDKNKTREPFPPLSSHILNHHLTIGPHGGIDWVKRFGLDTAASRKSSNSSQTGLSRDRSANSESSDESTSIRHSTDCILAKDTASSDSDLLRSAPPWMQPRSKFRFSPEKNGGQAAVSEVAGPEVRRPSAPASTLEKINGRDELLHPSSIVTERPRASLDPANAALVTMAVAKPPSPVKPTTPERVEASSSGAASTSAVVTATEDLAAKKSRVKSSLLKRARSVAIFSLKLKERRAKEALKEQEKAISPPKTSSQQWIGRNPDRVEGELSCIPIEKLISVDDVAVELMRKRTNT</sequence>
<comment type="caution">
    <text evidence="6">Lacks conserved residue(s) required for the propagation of feature annotation.</text>
</comment>
<comment type="caution">
    <text evidence="9">The sequence shown here is derived from an EMBL/GenBank/DDBJ whole genome shotgun (WGS) entry which is preliminary data.</text>
</comment>
<feature type="transmembrane region" description="Helical" evidence="6">
    <location>
        <begin position="263"/>
        <end position="286"/>
    </location>
</feature>
<dbReference type="OrthoDB" id="296386at2759"/>
<feature type="transmembrane region" description="Helical" evidence="6">
    <location>
        <begin position="373"/>
        <end position="395"/>
    </location>
</feature>
<accession>A0A8S1C5L6</accession>